<dbReference type="NCBIfam" id="TIGR04019">
    <property type="entry name" value="B_thiol_YtxJ"/>
    <property type="match status" value="1"/>
</dbReference>
<dbReference type="Pfam" id="PF11009">
    <property type="entry name" value="BrxC"/>
    <property type="match status" value="1"/>
</dbReference>
<sequence length="108" mass="12212">MKGTKLTSTEQLQQVLADHPTCILFKHSLTCPISQGAFEEFGAYAEQQSGIPIFYLYVQDARPVSNAIAERFGIRHESPQVLFVKDGNVAWHESHWRITKASLQEHIS</sequence>
<dbReference type="InterPro" id="IPR036249">
    <property type="entry name" value="Thioredoxin-like_sf"/>
</dbReference>
<proteinExistence type="predicted"/>
<evidence type="ECO:0000313" key="1">
    <source>
        <dbReference type="EMBL" id="MCP8967479.1"/>
    </source>
</evidence>
<dbReference type="InterPro" id="IPR022551">
    <property type="entry name" value="BrxC"/>
</dbReference>
<evidence type="ECO:0000313" key="2">
    <source>
        <dbReference type="Proteomes" id="UP001156102"/>
    </source>
</evidence>
<dbReference type="SUPFAM" id="SSF52833">
    <property type="entry name" value="Thioredoxin-like"/>
    <property type="match status" value="1"/>
</dbReference>
<reference evidence="1" key="1">
    <citation type="submission" date="2022-07" db="EMBL/GenBank/DDBJ databases">
        <authorList>
            <person name="Li W.-J."/>
            <person name="Deng Q.-Q."/>
        </authorList>
    </citation>
    <scope>NUCLEOTIDE SEQUENCE</scope>
    <source>
        <strain evidence="1">SYSU M60031</strain>
    </source>
</reference>
<protein>
    <submittedName>
        <fullName evidence="1">Bacillithiol system redox-active protein YtxJ</fullName>
    </submittedName>
</protein>
<comment type="caution">
    <text evidence="1">The sequence shown here is derived from an EMBL/GenBank/DDBJ whole genome shotgun (WGS) entry which is preliminary data.</text>
</comment>
<gene>
    <name evidence="1" type="primary">ytxJ</name>
    <name evidence="1" type="ORF">NK662_02850</name>
</gene>
<dbReference type="Proteomes" id="UP001156102">
    <property type="component" value="Unassembled WGS sequence"/>
</dbReference>
<dbReference type="AlphaFoldDB" id="A0AA42BPE9"/>
<dbReference type="EMBL" id="JANCLT010000001">
    <property type="protein sequence ID" value="MCP8967479.1"/>
    <property type="molecule type" value="Genomic_DNA"/>
</dbReference>
<organism evidence="1 2">
    <name type="scientific">Ectobacillus ponti</name>
    <dbReference type="NCBI Taxonomy" id="2961894"/>
    <lineage>
        <taxon>Bacteria</taxon>
        <taxon>Bacillati</taxon>
        <taxon>Bacillota</taxon>
        <taxon>Bacilli</taxon>
        <taxon>Bacillales</taxon>
        <taxon>Bacillaceae</taxon>
        <taxon>Ectobacillus</taxon>
    </lineage>
</organism>
<name>A0AA42BPE9_9BACI</name>
<dbReference type="Gene3D" id="3.40.30.10">
    <property type="entry name" value="Glutaredoxin"/>
    <property type="match status" value="1"/>
</dbReference>
<keyword evidence="2" id="KW-1185">Reference proteome</keyword>
<dbReference type="RefSeq" id="WP_254757142.1">
    <property type="nucleotide sequence ID" value="NZ_JANCLT010000001.1"/>
</dbReference>
<accession>A0AA42BPE9</accession>